<reference evidence="2 3" key="1">
    <citation type="journal article" date="2024" name="Int. J. Syst. Evol. Microbiol.">
        <title>Paenibacillus hexagrammi sp. nov., a novel bacterium isolated from the gut content of Hexagrammos agrammus.</title>
        <authorList>
            <person name="Jung H.K."/>
            <person name="Kim D.G."/>
            <person name="Zin H."/>
            <person name="Park J."/>
            <person name="Jung H."/>
            <person name="Kim Y.O."/>
            <person name="Kong H.J."/>
            <person name="Kim J.W."/>
            <person name="Kim Y.S."/>
        </authorList>
    </citation>
    <scope>NUCLEOTIDE SEQUENCE [LARGE SCALE GENOMIC DNA]</scope>
    <source>
        <strain evidence="2 3">YPD9-1</strain>
    </source>
</reference>
<organism evidence="2 3">
    <name type="scientific">Paenibacillus hexagrammi</name>
    <dbReference type="NCBI Taxonomy" id="2908839"/>
    <lineage>
        <taxon>Bacteria</taxon>
        <taxon>Bacillati</taxon>
        <taxon>Bacillota</taxon>
        <taxon>Bacilli</taxon>
        <taxon>Bacillales</taxon>
        <taxon>Paenibacillaceae</taxon>
        <taxon>Paenibacillus</taxon>
    </lineage>
</organism>
<dbReference type="RefSeq" id="WP_235120010.1">
    <property type="nucleotide sequence ID" value="NZ_CP090978.1"/>
</dbReference>
<protein>
    <recommendedName>
        <fullName evidence="1">PilZ domain-containing protein</fullName>
    </recommendedName>
</protein>
<dbReference type="SUPFAM" id="SSF141371">
    <property type="entry name" value="PilZ domain-like"/>
    <property type="match status" value="1"/>
</dbReference>
<evidence type="ECO:0000313" key="3">
    <source>
        <dbReference type="Proteomes" id="UP001649230"/>
    </source>
</evidence>
<accession>A0ABY3SHX5</accession>
<evidence type="ECO:0000259" key="1">
    <source>
        <dbReference type="Pfam" id="PF07238"/>
    </source>
</evidence>
<dbReference type="EMBL" id="CP090978">
    <property type="protein sequence ID" value="UJF33629.1"/>
    <property type="molecule type" value="Genomic_DNA"/>
</dbReference>
<dbReference type="Proteomes" id="UP001649230">
    <property type="component" value="Chromosome"/>
</dbReference>
<sequence>MSANQVILINQNFEVSGEVIVFEDELMRVQVTGEHPVKRAEYVLAIYKGKQIESKVISVKADEISLLIPQLPQDYFSDRRNFPRITVDFPALLIQTVKQSHGAEENILPIRLHDLSHRGFSFTIDHDLDFIPDTVSRVIVQSEQLPIYCDIITTNEIEQFGRKRYGARIQFIHSDNIRLLYGYMFAKQV</sequence>
<feature type="domain" description="PilZ" evidence="1">
    <location>
        <begin position="78"/>
        <end position="185"/>
    </location>
</feature>
<name>A0ABY3SHX5_9BACL</name>
<proteinExistence type="predicted"/>
<keyword evidence="3" id="KW-1185">Reference proteome</keyword>
<gene>
    <name evidence="2" type="ORF">L0M14_29810</name>
</gene>
<dbReference type="Pfam" id="PF07238">
    <property type="entry name" value="PilZ"/>
    <property type="match status" value="1"/>
</dbReference>
<evidence type="ECO:0000313" key="2">
    <source>
        <dbReference type="EMBL" id="UJF33629.1"/>
    </source>
</evidence>
<dbReference type="InterPro" id="IPR009875">
    <property type="entry name" value="PilZ_domain"/>
</dbReference>